<feature type="domain" description="RNA polymerase sigma-70 region 2" evidence="5">
    <location>
        <begin position="14"/>
        <end position="81"/>
    </location>
</feature>
<dbReference type="Proteomes" id="UP001595882">
    <property type="component" value="Unassembled WGS sequence"/>
</dbReference>
<protein>
    <submittedName>
        <fullName evidence="7">RNA polymerase sigma factor</fullName>
    </submittedName>
</protein>
<evidence type="ECO:0000256" key="2">
    <source>
        <dbReference type="ARBA" id="ARBA00023015"/>
    </source>
</evidence>
<dbReference type="RefSeq" id="WP_390253720.1">
    <property type="nucleotide sequence ID" value="NZ_JBHSDT010000008.1"/>
</dbReference>
<accession>A0ABV8WY08</accession>
<dbReference type="InterPro" id="IPR014284">
    <property type="entry name" value="RNA_pol_sigma-70_dom"/>
</dbReference>
<dbReference type="Pfam" id="PF04542">
    <property type="entry name" value="Sigma70_r2"/>
    <property type="match status" value="1"/>
</dbReference>
<dbReference type="PANTHER" id="PTHR43133:SF60">
    <property type="entry name" value="RNA POLYMERASE SIGMA FACTOR SIGV"/>
    <property type="match status" value="1"/>
</dbReference>
<dbReference type="Gene3D" id="1.10.1740.10">
    <property type="match status" value="1"/>
</dbReference>
<name>A0ABV8WY08_9BACI</name>
<keyword evidence="2" id="KW-0805">Transcription regulation</keyword>
<dbReference type="InterPro" id="IPR013324">
    <property type="entry name" value="RNA_pol_sigma_r3/r4-like"/>
</dbReference>
<dbReference type="EMBL" id="JBHSDT010000008">
    <property type="protein sequence ID" value="MFC4404766.1"/>
    <property type="molecule type" value="Genomic_DNA"/>
</dbReference>
<dbReference type="Pfam" id="PF08281">
    <property type="entry name" value="Sigma70_r4_2"/>
    <property type="match status" value="1"/>
</dbReference>
<dbReference type="InterPro" id="IPR007627">
    <property type="entry name" value="RNA_pol_sigma70_r2"/>
</dbReference>
<dbReference type="InterPro" id="IPR013325">
    <property type="entry name" value="RNA_pol_sigma_r2"/>
</dbReference>
<dbReference type="InterPro" id="IPR013249">
    <property type="entry name" value="RNA_pol_sigma70_r4_t2"/>
</dbReference>
<evidence type="ECO:0000313" key="7">
    <source>
        <dbReference type="EMBL" id="MFC4404766.1"/>
    </source>
</evidence>
<evidence type="ECO:0000256" key="4">
    <source>
        <dbReference type="ARBA" id="ARBA00023163"/>
    </source>
</evidence>
<evidence type="ECO:0000259" key="5">
    <source>
        <dbReference type="Pfam" id="PF04542"/>
    </source>
</evidence>
<comment type="similarity">
    <text evidence="1">Belongs to the sigma-70 factor family. ECF subfamily.</text>
</comment>
<dbReference type="PANTHER" id="PTHR43133">
    <property type="entry name" value="RNA POLYMERASE ECF-TYPE SIGMA FACTO"/>
    <property type="match status" value="1"/>
</dbReference>
<gene>
    <name evidence="7" type="ORF">ACFOY7_16980</name>
</gene>
<keyword evidence="3" id="KW-0731">Sigma factor</keyword>
<proteinExistence type="inferred from homology"/>
<dbReference type="SUPFAM" id="SSF88946">
    <property type="entry name" value="Sigma2 domain of RNA polymerase sigma factors"/>
    <property type="match status" value="1"/>
</dbReference>
<dbReference type="NCBIfam" id="TIGR02937">
    <property type="entry name" value="sigma70-ECF"/>
    <property type="match status" value="1"/>
</dbReference>
<keyword evidence="4" id="KW-0804">Transcription</keyword>
<dbReference type="SUPFAM" id="SSF88659">
    <property type="entry name" value="Sigma3 and sigma4 domains of RNA polymerase sigma factors"/>
    <property type="match status" value="1"/>
</dbReference>
<dbReference type="InterPro" id="IPR036388">
    <property type="entry name" value="WH-like_DNA-bd_sf"/>
</dbReference>
<evidence type="ECO:0000256" key="1">
    <source>
        <dbReference type="ARBA" id="ARBA00010641"/>
    </source>
</evidence>
<dbReference type="InterPro" id="IPR039425">
    <property type="entry name" value="RNA_pol_sigma-70-like"/>
</dbReference>
<sequence length="181" mass="21358">MIVAENKELCFTDLVDKYQEMMFYTALHVLKDRQLAEDAVQEAWIKVYRFSIDRTNIDKLAAWLRTITSRTAIDMLRKERRSKMFLLDEEINIEELKIFSVEHINEEIAIKGTLEEIKKCFDHSSEKLQIVFYLKVVKGYQDSEISTMLNISESAVKTRLFRARKLIKKQYQLIDDIKPGA</sequence>
<keyword evidence="8" id="KW-1185">Reference proteome</keyword>
<reference evidence="8" key="1">
    <citation type="journal article" date="2019" name="Int. J. Syst. Evol. Microbiol.">
        <title>The Global Catalogue of Microorganisms (GCM) 10K type strain sequencing project: providing services to taxonomists for standard genome sequencing and annotation.</title>
        <authorList>
            <consortium name="The Broad Institute Genomics Platform"/>
            <consortium name="The Broad Institute Genome Sequencing Center for Infectious Disease"/>
            <person name="Wu L."/>
            <person name="Ma J."/>
        </authorList>
    </citation>
    <scope>NUCLEOTIDE SEQUENCE [LARGE SCALE GENOMIC DNA]</scope>
    <source>
        <strain evidence="8">CCUG 37865</strain>
    </source>
</reference>
<evidence type="ECO:0000256" key="3">
    <source>
        <dbReference type="ARBA" id="ARBA00023082"/>
    </source>
</evidence>
<dbReference type="Gene3D" id="1.10.10.10">
    <property type="entry name" value="Winged helix-like DNA-binding domain superfamily/Winged helix DNA-binding domain"/>
    <property type="match status" value="1"/>
</dbReference>
<feature type="domain" description="RNA polymerase sigma factor 70 region 4 type 2" evidence="6">
    <location>
        <begin position="125"/>
        <end position="166"/>
    </location>
</feature>
<organism evidence="7 8">
    <name type="scientific">Gracilibacillus xinjiangensis</name>
    <dbReference type="NCBI Taxonomy" id="1193282"/>
    <lineage>
        <taxon>Bacteria</taxon>
        <taxon>Bacillati</taxon>
        <taxon>Bacillota</taxon>
        <taxon>Bacilli</taxon>
        <taxon>Bacillales</taxon>
        <taxon>Bacillaceae</taxon>
        <taxon>Gracilibacillus</taxon>
    </lineage>
</organism>
<comment type="caution">
    <text evidence="7">The sequence shown here is derived from an EMBL/GenBank/DDBJ whole genome shotgun (WGS) entry which is preliminary data.</text>
</comment>
<evidence type="ECO:0000259" key="6">
    <source>
        <dbReference type="Pfam" id="PF08281"/>
    </source>
</evidence>
<evidence type="ECO:0000313" key="8">
    <source>
        <dbReference type="Proteomes" id="UP001595882"/>
    </source>
</evidence>